<sequence length="124" mass="14918">MHWVAWEELCYPKKEGGIGFRSLHDVSRALFAKLWWNFRTSTSSLWSRYMGNKYCKKLHPTIVKNSGASHVWRKMLTTREDIEHDIWWQIKSGNSIFWFDNWMKQGALYFIEGERADEEEIEVQ</sequence>
<comment type="caution">
    <text evidence="1">The sequence shown here is derived from an EMBL/GenBank/DDBJ whole genome shotgun (WGS) entry which is preliminary data.</text>
</comment>
<gene>
    <name evidence="1" type="ORF">H5410_043110</name>
</gene>
<proteinExistence type="predicted"/>
<dbReference type="AlphaFoldDB" id="A0A9J5XZP1"/>
<accession>A0A9J5XZP1</accession>
<reference evidence="1 2" key="1">
    <citation type="submission" date="2020-09" db="EMBL/GenBank/DDBJ databases">
        <title>De no assembly of potato wild relative species, Solanum commersonii.</title>
        <authorList>
            <person name="Cho K."/>
        </authorList>
    </citation>
    <scope>NUCLEOTIDE SEQUENCE [LARGE SCALE GENOMIC DNA]</scope>
    <source>
        <strain evidence="1">LZ3.2</strain>
        <tissue evidence="1">Leaf</tissue>
    </source>
</reference>
<dbReference type="EMBL" id="JACXVP010000008">
    <property type="protein sequence ID" value="KAG5592596.1"/>
    <property type="molecule type" value="Genomic_DNA"/>
</dbReference>
<evidence type="ECO:0000313" key="1">
    <source>
        <dbReference type="EMBL" id="KAG5592596.1"/>
    </source>
</evidence>
<organism evidence="1 2">
    <name type="scientific">Solanum commersonii</name>
    <name type="common">Commerson's wild potato</name>
    <name type="synonym">Commerson's nightshade</name>
    <dbReference type="NCBI Taxonomy" id="4109"/>
    <lineage>
        <taxon>Eukaryota</taxon>
        <taxon>Viridiplantae</taxon>
        <taxon>Streptophyta</taxon>
        <taxon>Embryophyta</taxon>
        <taxon>Tracheophyta</taxon>
        <taxon>Spermatophyta</taxon>
        <taxon>Magnoliopsida</taxon>
        <taxon>eudicotyledons</taxon>
        <taxon>Gunneridae</taxon>
        <taxon>Pentapetalae</taxon>
        <taxon>asterids</taxon>
        <taxon>lamiids</taxon>
        <taxon>Solanales</taxon>
        <taxon>Solanaceae</taxon>
        <taxon>Solanoideae</taxon>
        <taxon>Solaneae</taxon>
        <taxon>Solanum</taxon>
    </lineage>
</organism>
<dbReference type="Proteomes" id="UP000824120">
    <property type="component" value="Chromosome 8"/>
</dbReference>
<evidence type="ECO:0000313" key="2">
    <source>
        <dbReference type="Proteomes" id="UP000824120"/>
    </source>
</evidence>
<protein>
    <submittedName>
        <fullName evidence="1">Uncharacterized protein</fullName>
    </submittedName>
</protein>
<dbReference type="OrthoDB" id="1938625at2759"/>
<keyword evidence="2" id="KW-1185">Reference proteome</keyword>
<name>A0A9J5XZP1_SOLCO</name>